<reference evidence="1" key="1">
    <citation type="submission" date="2022-02" db="EMBL/GenBank/DDBJ databases">
        <title>Vibrio sp. nov, a new bacterium isolated from seawater.</title>
        <authorList>
            <person name="Yuan Y."/>
        </authorList>
    </citation>
    <scope>NUCLEOTIDE SEQUENCE</scope>
    <source>
        <strain evidence="1">ZSDZ65</strain>
    </source>
</reference>
<dbReference type="InterPro" id="IPR010393">
    <property type="entry name" value="DUF991_YecM-like"/>
</dbReference>
<accession>A0A9X3CPQ5</accession>
<gene>
    <name evidence="1" type="ORF">MD535_15075</name>
</gene>
<dbReference type="RefSeq" id="WP_265675850.1">
    <property type="nucleotide sequence ID" value="NZ_JAKRRY010000020.1"/>
</dbReference>
<protein>
    <submittedName>
        <fullName evidence="1">VOC family protein</fullName>
    </submittedName>
</protein>
<dbReference type="PANTHER" id="PTHR37519">
    <property type="match status" value="1"/>
</dbReference>
<dbReference type="SUPFAM" id="SSF54593">
    <property type="entry name" value="Glyoxalase/Bleomycin resistance protein/Dihydroxybiphenyl dioxygenase"/>
    <property type="match status" value="1"/>
</dbReference>
<dbReference type="Pfam" id="PF06185">
    <property type="entry name" value="YecM"/>
    <property type="match status" value="1"/>
</dbReference>
<keyword evidence="2" id="KW-1185">Reference proteome</keyword>
<sequence length="197" mass="21981">MRQTLMQKGLMPSQMLNEIDGFMDKTLNLCKQLSLDLSRYQADHIALRINGADVAKAAHQEWLEYGQVISEAIINGRPIIVMQFKQPIVTKVGEIECLELPYPAPNKSHPIEHWEHIEFVVPSQAITADDFLADLCTRFPDLSAKLACLDESGIDMKLSSPHGEGERLANPTVAFKLNGVCIKLHPHSLKNIVASEQ</sequence>
<dbReference type="Proteomes" id="UP001155587">
    <property type="component" value="Unassembled WGS sequence"/>
</dbReference>
<dbReference type="NCBIfam" id="NF008683">
    <property type="entry name" value="PRK11700.1-6"/>
    <property type="match status" value="1"/>
</dbReference>
<organism evidence="1 2">
    <name type="scientific">Vibrio qingdaonensis</name>
    <dbReference type="NCBI Taxonomy" id="2829491"/>
    <lineage>
        <taxon>Bacteria</taxon>
        <taxon>Pseudomonadati</taxon>
        <taxon>Pseudomonadota</taxon>
        <taxon>Gammaproteobacteria</taxon>
        <taxon>Vibrionales</taxon>
        <taxon>Vibrionaceae</taxon>
        <taxon>Vibrio</taxon>
    </lineage>
</organism>
<dbReference type="EMBL" id="JAKRRY010000020">
    <property type="protein sequence ID" value="MCW8347328.1"/>
    <property type="molecule type" value="Genomic_DNA"/>
</dbReference>
<name>A0A9X3CPQ5_9VIBR</name>
<comment type="caution">
    <text evidence="1">The sequence shown here is derived from an EMBL/GenBank/DDBJ whole genome shotgun (WGS) entry which is preliminary data.</text>
</comment>
<dbReference type="GO" id="GO:0005829">
    <property type="term" value="C:cytosol"/>
    <property type="evidence" value="ECO:0007669"/>
    <property type="project" value="TreeGrafter"/>
</dbReference>
<dbReference type="Gene3D" id="3.10.180.10">
    <property type="entry name" value="2,3-Dihydroxybiphenyl 1,2-Dioxygenase, domain 1"/>
    <property type="match status" value="1"/>
</dbReference>
<evidence type="ECO:0000313" key="1">
    <source>
        <dbReference type="EMBL" id="MCW8347328.1"/>
    </source>
</evidence>
<dbReference type="AlphaFoldDB" id="A0A9X3CPQ5"/>
<dbReference type="InterPro" id="IPR029068">
    <property type="entry name" value="Glyas_Bleomycin-R_OHBP_Dase"/>
</dbReference>
<dbReference type="PANTHER" id="PTHR37519:SF1">
    <property type="entry name" value="DIHYDROXYBIPHENYL DIOXYGENASE DOMAIN-CONTAINING PROTEIN"/>
    <property type="match status" value="1"/>
</dbReference>
<proteinExistence type="predicted"/>
<evidence type="ECO:0000313" key="2">
    <source>
        <dbReference type="Proteomes" id="UP001155587"/>
    </source>
</evidence>